<dbReference type="PANTHER" id="PTHR12526">
    <property type="entry name" value="GLYCOSYLTRANSFERASE"/>
    <property type="match status" value="1"/>
</dbReference>
<feature type="domain" description="Glycosyltransferase subfamily 4-like N-terminal" evidence="2">
    <location>
        <begin position="14"/>
        <end position="178"/>
    </location>
</feature>
<dbReference type="Pfam" id="PF13439">
    <property type="entry name" value="Glyco_transf_4"/>
    <property type="match status" value="1"/>
</dbReference>
<protein>
    <recommendedName>
        <fullName evidence="5">Glycosyltransferase subfamily 4-like N-terminal domain-containing protein</fullName>
    </recommendedName>
</protein>
<feature type="domain" description="Glycosyl transferase family 1" evidence="1">
    <location>
        <begin position="189"/>
        <end position="331"/>
    </location>
</feature>
<dbReference type="GO" id="GO:0016757">
    <property type="term" value="F:glycosyltransferase activity"/>
    <property type="evidence" value="ECO:0007669"/>
    <property type="project" value="InterPro"/>
</dbReference>
<dbReference type="Proteomes" id="UP000018440">
    <property type="component" value="Unassembled WGS sequence"/>
</dbReference>
<evidence type="ECO:0000313" key="3">
    <source>
        <dbReference type="EMBL" id="ENV43182.1"/>
    </source>
</evidence>
<dbReference type="AlphaFoldDB" id="N8Z264"/>
<proteinExistence type="predicted"/>
<sequence length="370" mass="41442">MEKKIVHIIVGLNVGGAELMLKRLVLNSQKKGKFKHEVISLTDLGVIGEDLKKSGVSVHTLNMKAAYSLLRTYISLRNILKDIKPDVVQTWMYHADLIGGFAAKSLGVNNIIWGIRNSALDSNSGIIKKAIRKACALLSNKIPKKIICVASKAKTVHGNIGYCEEKMLVIPNGFDVNRFNVDNELRYRYRDELKIQHDKLVIGNIGRFTPAKNQVNFIKACLLLLEKGYDFDVIMAGRDISLNNFEIKKLVGNKENFKLVGEIDQPEKFYNAIDVFCLSSITEGFPNVLGEAMATERICLTTDAGDAREILGNCGYHIDGFTFNDIAKSIEINILSKYGYNLKKVGDTARLQVIEKYSLEKIVSDFEKLY</sequence>
<evidence type="ECO:0008006" key="5">
    <source>
        <dbReference type="Google" id="ProtNLM"/>
    </source>
</evidence>
<gene>
    <name evidence="3" type="ORF">F955_02925</name>
</gene>
<dbReference type="Pfam" id="PF00534">
    <property type="entry name" value="Glycos_transf_1"/>
    <property type="match status" value="1"/>
</dbReference>
<dbReference type="EMBL" id="APPQ01000032">
    <property type="protein sequence ID" value="ENV43182.1"/>
    <property type="molecule type" value="Genomic_DNA"/>
</dbReference>
<organism evidence="3 4">
    <name type="scientific">Acinetobacter schindleri CIP 107287</name>
    <dbReference type="NCBI Taxonomy" id="1217988"/>
    <lineage>
        <taxon>Bacteria</taxon>
        <taxon>Pseudomonadati</taxon>
        <taxon>Pseudomonadota</taxon>
        <taxon>Gammaproteobacteria</taxon>
        <taxon>Moraxellales</taxon>
        <taxon>Moraxellaceae</taxon>
        <taxon>Acinetobacter</taxon>
    </lineage>
</organism>
<dbReference type="PATRIC" id="fig|1217988.3.peg.2810"/>
<dbReference type="GO" id="GO:1901135">
    <property type="term" value="P:carbohydrate derivative metabolic process"/>
    <property type="evidence" value="ECO:0007669"/>
    <property type="project" value="UniProtKB-ARBA"/>
</dbReference>
<accession>N8Z264</accession>
<name>N8Z264_9GAMM</name>
<dbReference type="Gene3D" id="3.40.50.2000">
    <property type="entry name" value="Glycogen Phosphorylase B"/>
    <property type="match status" value="2"/>
</dbReference>
<dbReference type="InterPro" id="IPR001296">
    <property type="entry name" value="Glyco_trans_1"/>
</dbReference>
<evidence type="ECO:0000259" key="1">
    <source>
        <dbReference type="Pfam" id="PF00534"/>
    </source>
</evidence>
<dbReference type="InterPro" id="IPR028098">
    <property type="entry name" value="Glyco_trans_4-like_N"/>
</dbReference>
<evidence type="ECO:0000259" key="2">
    <source>
        <dbReference type="Pfam" id="PF13439"/>
    </source>
</evidence>
<comment type="caution">
    <text evidence="3">The sequence shown here is derived from an EMBL/GenBank/DDBJ whole genome shotgun (WGS) entry which is preliminary data.</text>
</comment>
<dbReference type="HOGENOM" id="CLU_009583_0_3_6"/>
<reference evidence="3 4" key="1">
    <citation type="submission" date="2013-02" db="EMBL/GenBank/DDBJ databases">
        <title>The Genome Sequence of Acinetobacter schindleri CIP 107287.</title>
        <authorList>
            <consortium name="The Broad Institute Genome Sequencing Platform"/>
            <consortium name="The Broad Institute Genome Sequencing Center for Infectious Disease"/>
            <person name="Cerqueira G."/>
            <person name="Feldgarden M."/>
            <person name="Courvalin P."/>
            <person name="Perichon B."/>
            <person name="Grillot-Courvalin C."/>
            <person name="Clermont D."/>
            <person name="Rocha E."/>
            <person name="Yoon E.-J."/>
            <person name="Nemec A."/>
            <person name="Walker B."/>
            <person name="Young S.K."/>
            <person name="Zeng Q."/>
            <person name="Gargeya S."/>
            <person name="Fitzgerald M."/>
            <person name="Haas B."/>
            <person name="Abouelleil A."/>
            <person name="Alvarado L."/>
            <person name="Arachchi H.M."/>
            <person name="Berlin A.M."/>
            <person name="Chapman S.B."/>
            <person name="Dewar J."/>
            <person name="Goldberg J."/>
            <person name="Griggs A."/>
            <person name="Gujja S."/>
            <person name="Hansen M."/>
            <person name="Howarth C."/>
            <person name="Imamovic A."/>
            <person name="Larimer J."/>
            <person name="McCowan C."/>
            <person name="Murphy C."/>
            <person name="Neiman D."/>
            <person name="Pearson M."/>
            <person name="Priest M."/>
            <person name="Roberts A."/>
            <person name="Saif S."/>
            <person name="Shea T."/>
            <person name="Sisk P."/>
            <person name="Sykes S."/>
            <person name="Wortman J."/>
            <person name="Nusbaum C."/>
            <person name="Birren B."/>
        </authorList>
    </citation>
    <scope>NUCLEOTIDE SEQUENCE [LARGE SCALE GENOMIC DNA]</scope>
    <source>
        <strain evidence="3 4">CIP 107287</strain>
    </source>
</reference>
<dbReference type="RefSeq" id="WP_004895848.1">
    <property type="nucleotide sequence ID" value="NZ_KB849579.1"/>
</dbReference>
<evidence type="ECO:0000313" key="4">
    <source>
        <dbReference type="Proteomes" id="UP000018440"/>
    </source>
</evidence>
<dbReference type="SUPFAM" id="SSF53756">
    <property type="entry name" value="UDP-Glycosyltransferase/glycogen phosphorylase"/>
    <property type="match status" value="1"/>
</dbReference>
<dbReference type="PANTHER" id="PTHR12526:SF630">
    <property type="entry name" value="GLYCOSYLTRANSFERASE"/>
    <property type="match status" value="1"/>
</dbReference>